<accession>A0A3R8SMM8</accession>
<gene>
    <name evidence="1" type="ORF">EGI89_05225</name>
</gene>
<dbReference type="EMBL" id="RHPO01000007">
    <property type="protein sequence ID" value="RRT92665.1"/>
    <property type="molecule type" value="Genomic_DNA"/>
</dbReference>
<sequence>MAIKAFTIISENYLPQAKTLADNFIQLHPDIEFYICLFGEKENNDFLEIKSDLFSGYKYILSNELNQGDYTTMRNQYDNFSMACALKPYFAEFILEKEQPNGLIYLDADLYFFSPLTDIQELLNNKEQRSSIILTPHNVSIKEFNQEIERNISFLTYGTFNAGFFAIKNNQYSKQFIDWWKRMLNEHCIVDLQNGLYCDQTWLNLVPTLFTNSLHILKHLGYNAAYWNIDAERKISINPQNKYIVNNKDFLVFYHFARFRYFDTENIIPNVNFSQVLNGNIIQDLYIQYRELLKINSFETFQRDIDTIQESKVEKESKIIQLKNKIKWKIIRIIQKM</sequence>
<evidence type="ECO:0000313" key="1">
    <source>
        <dbReference type="EMBL" id="RRT92665.1"/>
    </source>
</evidence>
<dbReference type="RefSeq" id="WP_125349409.1">
    <property type="nucleotide sequence ID" value="NZ_RHPN01000007.1"/>
</dbReference>
<evidence type="ECO:0000313" key="2">
    <source>
        <dbReference type="Proteomes" id="UP000267844"/>
    </source>
</evidence>
<reference evidence="1 2" key="1">
    <citation type="submission" date="2018-10" db="EMBL/GenBank/DDBJ databases">
        <title>Transmission dynamics of multidrug resistant bacteria on intensive care unit surfaces.</title>
        <authorList>
            <person name="D'Souza A.W."/>
            <person name="Potter R.F."/>
            <person name="Wallace M."/>
            <person name="Shupe A."/>
            <person name="Patel S."/>
            <person name="Sun S."/>
            <person name="Gul D."/>
            <person name="Kwon J.H."/>
            <person name="Andleeb S."/>
            <person name="Burnham C.-A.D."/>
            <person name="Dantas G."/>
        </authorList>
    </citation>
    <scope>NUCLEOTIDE SEQUENCE [LARGE SCALE GENOMIC DNA]</scope>
    <source>
        <strain evidence="1 2">WF_348</strain>
    </source>
</reference>
<dbReference type="Gene3D" id="3.90.550.10">
    <property type="entry name" value="Spore Coat Polysaccharide Biosynthesis Protein SpsA, Chain A"/>
    <property type="match status" value="1"/>
</dbReference>
<comment type="caution">
    <text evidence="1">The sequence shown here is derived from an EMBL/GenBank/DDBJ whole genome shotgun (WGS) entry which is preliminary data.</text>
</comment>
<proteinExistence type="predicted"/>
<dbReference type="InterPro" id="IPR029044">
    <property type="entry name" value="Nucleotide-diphossugar_trans"/>
</dbReference>
<name>A0A3R8SMM8_9FLAO</name>
<protein>
    <submittedName>
        <fullName evidence="1">Uncharacterized protein</fullName>
    </submittedName>
</protein>
<dbReference type="SUPFAM" id="SSF53448">
    <property type="entry name" value="Nucleotide-diphospho-sugar transferases"/>
    <property type="match status" value="1"/>
</dbReference>
<dbReference type="Proteomes" id="UP000267844">
    <property type="component" value="Unassembled WGS sequence"/>
</dbReference>
<dbReference type="AlphaFoldDB" id="A0A3R8SMM8"/>
<organism evidence="1 2">
    <name type="scientific">Empedobacter falsenii</name>
    <dbReference type="NCBI Taxonomy" id="343874"/>
    <lineage>
        <taxon>Bacteria</taxon>
        <taxon>Pseudomonadati</taxon>
        <taxon>Bacteroidota</taxon>
        <taxon>Flavobacteriia</taxon>
        <taxon>Flavobacteriales</taxon>
        <taxon>Weeksellaceae</taxon>
        <taxon>Empedobacter</taxon>
    </lineage>
</organism>